<dbReference type="VEuPathDB" id="TrichDB:TVAGG3_0058680"/>
<accession>A2DMW3</accession>
<dbReference type="VEuPathDB" id="TrichDB:TVAG_254460"/>
<dbReference type="RefSeq" id="XP_001579320.1">
    <property type="nucleotide sequence ID" value="XM_001579270.1"/>
</dbReference>
<proteinExistence type="predicted"/>
<organism evidence="1 2">
    <name type="scientific">Trichomonas vaginalis (strain ATCC PRA-98 / G3)</name>
    <dbReference type="NCBI Taxonomy" id="412133"/>
    <lineage>
        <taxon>Eukaryota</taxon>
        <taxon>Metamonada</taxon>
        <taxon>Parabasalia</taxon>
        <taxon>Trichomonadida</taxon>
        <taxon>Trichomonadidae</taxon>
        <taxon>Trichomonas</taxon>
    </lineage>
</organism>
<dbReference type="EMBL" id="DS113220">
    <property type="protein sequence ID" value="EAY18334.1"/>
    <property type="molecule type" value="Genomic_DNA"/>
</dbReference>
<evidence type="ECO:0000313" key="2">
    <source>
        <dbReference type="Proteomes" id="UP000001542"/>
    </source>
</evidence>
<dbReference type="AlphaFoldDB" id="A2DMW3"/>
<reference evidence="1" key="1">
    <citation type="submission" date="2006-10" db="EMBL/GenBank/DDBJ databases">
        <authorList>
            <person name="Amadeo P."/>
            <person name="Zhao Q."/>
            <person name="Wortman J."/>
            <person name="Fraser-Liggett C."/>
            <person name="Carlton J."/>
        </authorList>
    </citation>
    <scope>NUCLEOTIDE SEQUENCE</scope>
    <source>
        <strain evidence="1">G3</strain>
    </source>
</reference>
<gene>
    <name evidence="1" type="ORF">TVAG_254460</name>
</gene>
<dbReference type="KEGG" id="tva:5463840"/>
<dbReference type="InParanoid" id="A2DMW3"/>
<protein>
    <submittedName>
        <fullName evidence="1">Uncharacterized protein</fullName>
    </submittedName>
</protein>
<evidence type="ECO:0000313" key="1">
    <source>
        <dbReference type="EMBL" id="EAY18334.1"/>
    </source>
</evidence>
<dbReference type="SMR" id="A2DMW3"/>
<sequence>MSASSHIDPHGLDPNEVINSCINDTDKYLRELLKIRFEVECSVTIGEDFYEEATIHLSSQFLCIKIPGEHPSIINLFLPLYNMGFREVEDETSGKYILSISQKYKSESLNFPLIEIVFRDGEYLARFAKTVKFCDEIYKHFYTSTYEVNKVQFILDNVNCVAKLQVTLDSIQCIDKNKVLLKIPRDDKMESILMQNYPSDHSLQSLQHENSKLFFQIRNSVAILDFFSIEKFEENLIPQKTFLQVKKFLLYMFSPIKKSEGIISDVFEFDVPEIQSALASYDLEKLLDGDYVAETPDNKHQTTKQFFQTDVSTDAENFMSQMQEKIEYYKEEMKKEELRQQSKYEIENELSTIMAKITADCENKFPYQTNESDIKRDTISLEMYESLSNRLYEILSDAKPGQVRELKVKFGLATNVTYDMFMENLRKYIAENTPKLRGDLKVKIREERMKELIANSGMGTQIHQYGEPDEFVLIITPCYPVLDIRVFKDTDPEFELESTVINSPFIATDIPDKYYKPVNLKYIHEIQKQYLPEEGEELKVVQVQGHDYKINVPNSNAYKNAITVIANVQPNTKSIIAASALLNNLTGSHEGKGVNYVKFGKQLKKLKFKVRDIETVIKLYPIVDIPSTIVFFNHLLERDACSTFFNSLETMYDFKQNNYESDSIMLVPNACTKIAKQLEGAITTLADPASELLFDDVESPIVRITNNVSKFLLYETNDKKSINQEPKVTPSFALEFEGDIELSIQYLSLVFADFVRIISYPLDYNDLNLMQNMWDFIKLVTPKMYDLTTEFCSYFDVIKYQGTDTYKLVRFLVCGIIFDDLQTWCIKFSERTDTIGQHSLDMILVLNQLQRISNVLKSKNPNLEGFCRQIESVMASVLP</sequence>
<dbReference type="Proteomes" id="UP000001542">
    <property type="component" value="Unassembled WGS sequence"/>
</dbReference>
<keyword evidence="2" id="KW-1185">Reference proteome</keyword>
<name>A2DMW3_TRIV3</name>
<reference evidence="1" key="2">
    <citation type="journal article" date="2007" name="Science">
        <title>Draft genome sequence of the sexually transmitted pathogen Trichomonas vaginalis.</title>
        <authorList>
            <person name="Carlton J.M."/>
            <person name="Hirt R.P."/>
            <person name="Silva J.C."/>
            <person name="Delcher A.L."/>
            <person name="Schatz M."/>
            <person name="Zhao Q."/>
            <person name="Wortman J.R."/>
            <person name="Bidwell S.L."/>
            <person name="Alsmark U.C.M."/>
            <person name="Besteiro S."/>
            <person name="Sicheritz-Ponten T."/>
            <person name="Noel C.J."/>
            <person name="Dacks J.B."/>
            <person name="Foster P.G."/>
            <person name="Simillion C."/>
            <person name="Van de Peer Y."/>
            <person name="Miranda-Saavedra D."/>
            <person name="Barton G.J."/>
            <person name="Westrop G.D."/>
            <person name="Mueller S."/>
            <person name="Dessi D."/>
            <person name="Fiori P.L."/>
            <person name="Ren Q."/>
            <person name="Paulsen I."/>
            <person name="Zhang H."/>
            <person name="Bastida-Corcuera F.D."/>
            <person name="Simoes-Barbosa A."/>
            <person name="Brown M.T."/>
            <person name="Hayes R.D."/>
            <person name="Mukherjee M."/>
            <person name="Okumura C.Y."/>
            <person name="Schneider R."/>
            <person name="Smith A.J."/>
            <person name="Vanacova S."/>
            <person name="Villalvazo M."/>
            <person name="Haas B.J."/>
            <person name="Pertea M."/>
            <person name="Feldblyum T.V."/>
            <person name="Utterback T.R."/>
            <person name="Shu C.L."/>
            <person name="Osoegawa K."/>
            <person name="de Jong P.J."/>
            <person name="Hrdy I."/>
            <person name="Horvathova L."/>
            <person name="Zubacova Z."/>
            <person name="Dolezal P."/>
            <person name="Malik S.B."/>
            <person name="Logsdon J.M. Jr."/>
            <person name="Henze K."/>
            <person name="Gupta A."/>
            <person name="Wang C.C."/>
            <person name="Dunne R.L."/>
            <person name="Upcroft J.A."/>
            <person name="Upcroft P."/>
            <person name="White O."/>
            <person name="Salzberg S.L."/>
            <person name="Tang P."/>
            <person name="Chiu C.-H."/>
            <person name="Lee Y.-S."/>
            <person name="Embley T.M."/>
            <person name="Coombs G.H."/>
            <person name="Mottram J.C."/>
            <person name="Tachezy J."/>
            <person name="Fraser-Liggett C.M."/>
            <person name="Johnson P.J."/>
        </authorList>
    </citation>
    <scope>NUCLEOTIDE SEQUENCE [LARGE SCALE GENOMIC DNA]</scope>
    <source>
        <strain evidence="1">G3</strain>
    </source>
</reference>